<dbReference type="GO" id="GO:0009279">
    <property type="term" value="C:cell outer membrane"/>
    <property type="evidence" value="ECO:0007669"/>
    <property type="project" value="UniProtKB-SubCell"/>
</dbReference>
<proteinExistence type="inferred from homology"/>
<name>A0A4U3L0X7_9BACT</name>
<evidence type="ECO:0000313" key="9">
    <source>
        <dbReference type="Proteomes" id="UP000305848"/>
    </source>
</evidence>
<reference evidence="8 9" key="1">
    <citation type="submission" date="2019-05" db="EMBL/GenBank/DDBJ databases">
        <title>Panacibacter sp. strain 17mud1-8 Genome sequencing and assembly.</title>
        <authorList>
            <person name="Chhetri G."/>
        </authorList>
    </citation>
    <scope>NUCLEOTIDE SEQUENCE [LARGE SCALE GENOMIC DNA]</scope>
    <source>
        <strain evidence="8 9">17mud1-8</strain>
    </source>
</reference>
<keyword evidence="3" id="KW-0732">Signal</keyword>
<evidence type="ECO:0000256" key="1">
    <source>
        <dbReference type="ARBA" id="ARBA00004442"/>
    </source>
</evidence>
<organism evidence="8 9">
    <name type="scientific">Ilyomonas limi</name>
    <dbReference type="NCBI Taxonomy" id="2575867"/>
    <lineage>
        <taxon>Bacteria</taxon>
        <taxon>Pseudomonadati</taxon>
        <taxon>Bacteroidota</taxon>
        <taxon>Chitinophagia</taxon>
        <taxon>Chitinophagales</taxon>
        <taxon>Chitinophagaceae</taxon>
        <taxon>Ilyomonas</taxon>
    </lineage>
</organism>
<evidence type="ECO:0000256" key="3">
    <source>
        <dbReference type="ARBA" id="ARBA00022729"/>
    </source>
</evidence>
<evidence type="ECO:0000256" key="2">
    <source>
        <dbReference type="ARBA" id="ARBA00006275"/>
    </source>
</evidence>
<feature type="domain" description="SusD-like N-terminal" evidence="7">
    <location>
        <begin position="100"/>
        <end position="225"/>
    </location>
</feature>
<evidence type="ECO:0000259" key="7">
    <source>
        <dbReference type="Pfam" id="PF14322"/>
    </source>
</evidence>
<keyword evidence="9" id="KW-1185">Reference proteome</keyword>
<dbReference type="Pfam" id="PF07980">
    <property type="entry name" value="SusD_RagB"/>
    <property type="match status" value="1"/>
</dbReference>
<dbReference type="RefSeq" id="WP_137262556.1">
    <property type="nucleotide sequence ID" value="NZ_SZQL01000012.1"/>
</dbReference>
<protein>
    <submittedName>
        <fullName evidence="8">RagB/SusD family nutrient uptake outer membrane protein</fullName>
    </submittedName>
</protein>
<dbReference type="PROSITE" id="PS51257">
    <property type="entry name" value="PROKAR_LIPOPROTEIN"/>
    <property type="match status" value="1"/>
</dbReference>
<accession>A0A4U3L0X7</accession>
<keyword evidence="5" id="KW-0998">Cell outer membrane</keyword>
<dbReference type="EMBL" id="SZQL01000012">
    <property type="protein sequence ID" value="TKK67126.1"/>
    <property type="molecule type" value="Genomic_DNA"/>
</dbReference>
<dbReference type="InterPro" id="IPR012944">
    <property type="entry name" value="SusD_RagB_dom"/>
</dbReference>
<comment type="subcellular location">
    <subcellularLocation>
        <location evidence="1">Cell outer membrane</location>
    </subcellularLocation>
</comment>
<dbReference type="CDD" id="cd08977">
    <property type="entry name" value="SusD"/>
    <property type="match status" value="1"/>
</dbReference>
<evidence type="ECO:0000256" key="5">
    <source>
        <dbReference type="ARBA" id="ARBA00023237"/>
    </source>
</evidence>
<gene>
    <name evidence="8" type="ORF">FC093_14655</name>
</gene>
<feature type="domain" description="RagB/SusD" evidence="6">
    <location>
        <begin position="276"/>
        <end position="562"/>
    </location>
</feature>
<dbReference type="InterPro" id="IPR011990">
    <property type="entry name" value="TPR-like_helical_dom_sf"/>
</dbReference>
<dbReference type="AlphaFoldDB" id="A0A4U3L0X7"/>
<sequence length="562" mass="64587">MKKIIPFLLIITFFSCKKDVLDISPEDRISEDAVWTDENLIKAYHTELYNAIPHGFYIHMYSKYTDEAINTAPCCGADIFKQDTYNPDNITGVSGGDFWGGYMYYWNQGYQYIRKINVFLEKMGAQDAIQFQDKARLIAEAKFLRAFDYFELIERYGGVPIVTQSYALGDSATFKRNTFDECVAFIEKDLDEAMPDLPARYLSTDANFGRATQDACMALRSRVLLYAASPLFNTDNDRQKWQKAADAAGALLNSGYSLYPDYRKLFILPSGAPEDEYIFCRNFTTTNGHQAPMHNLGRRYGAYGGWWASNGPSQNLVDDYDMTNGEPPFVYTNGIQSVNPASGYNPSHPYWNRDPRFDASIIHDSTIYHGDLIEEWVSTDGNQWGYDSYKQSSDNPRGGYILKKFMPDADVPLSWQQTYTIPWPYFRLAEIYLNYAEAKFELGDEAACRDYISKVRARVGLPPIPATVTGEALRRRLYNERRIELAFEEHRFFDIRRWKIADSVENTPIRGMDVIKNLTTGVTTYTPVQLIQKIPYDEKMNLLPIETNEIRRNPELTQTPGW</sequence>
<dbReference type="Gene3D" id="1.25.40.390">
    <property type="match status" value="1"/>
</dbReference>
<dbReference type="Proteomes" id="UP000305848">
    <property type="component" value="Unassembled WGS sequence"/>
</dbReference>
<keyword evidence="4" id="KW-0472">Membrane</keyword>
<comment type="similarity">
    <text evidence="2">Belongs to the SusD family.</text>
</comment>
<dbReference type="Pfam" id="PF14322">
    <property type="entry name" value="SusD-like_3"/>
    <property type="match status" value="1"/>
</dbReference>
<evidence type="ECO:0000313" key="8">
    <source>
        <dbReference type="EMBL" id="TKK67126.1"/>
    </source>
</evidence>
<dbReference type="InterPro" id="IPR033985">
    <property type="entry name" value="SusD-like_N"/>
</dbReference>
<dbReference type="OrthoDB" id="5694214at2"/>
<evidence type="ECO:0000259" key="6">
    <source>
        <dbReference type="Pfam" id="PF07980"/>
    </source>
</evidence>
<evidence type="ECO:0000256" key="4">
    <source>
        <dbReference type="ARBA" id="ARBA00023136"/>
    </source>
</evidence>
<comment type="caution">
    <text evidence="8">The sequence shown here is derived from an EMBL/GenBank/DDBJ whole genome shotgun (WGS) entry which is preliminary data.</text>
</comment>
<dbReference type="SUPFAM" id="SSF48452">
    <property type="entry name" value="TPR-like"/>
    <property type="match status" value="1"/>
</dbReference>